<sequence>MKNKIVHRVCFFLFVIFTCPGTAKKGPCLRFPNGCCPYTHWDSDSEQCVVIKRYKSLLEVGTNHRKGIMEVTTFRLLVRDLFGNKLAGSTSL</sequence>
<gene>
    <name evidence="1" type="ORF">CGI_10019409</name>
</gene>
<name>K1R9I8_MAGGI</name>
<protein>
    <submittedName>
        <fullName evidence="1">Uncharacterized protein</fullName>
    </submittedName>
</protein>
<proteinExistence type="predicted"/>
<organism evidence="1">
    <name type="scientific">Magallana gigas</name>
    <name type="common">Pacific oyster</name>
    <name type="synonym">Crassostrea gigas</name>
    <dbReference type="NCBI Taxonomy" id="29159"/>
    <lineage>
        <taxon>Eukaryota</taxon>
        <taxon>Metazoa</taxon>
        <taxon>Spiralia</taxon>
        <taxon>Lophotrochozoa</taxon>
        <taxon>Mollusca</taxon>
        <taxon>Bivalvia</taxon>
        <taxon>Autobranchia</taxon>
        <taxon>Pteriomorphia</taxon>
        <taxon>Ostreida</taxon>
        <taxon>Ostreoidea</taxon>
        <taxon>Ostreidae</taxon>
        <taxon>Magallana</taxon>
    </lineage>
</organism>
<dbReference type="InParanoid" id="K1R9I8"/>
<accession>K1R9I8</accession>
<reference evidence="1" key="1">
    <citation type="journal article" date="2012" name="Nature">
        <title>The oyster genome reveals stress adaptation and complexity of shell formation.</title>
        <authorList>
            <person name="Zhang G."/>
            <person name="Fang X."/>
            <person name="Guo X."/>
            <person name="Li L."/>
            <person name="Luo R."/>
            <person name="Xu F."/>
            <person name="Yang P."/>
            <person name="Zhang L."/>
            <person name="Wang X."/>
            <person name="Qi H."/>
            <person name="Xiong Z."/>
            <person name="Que H."/>
            <person name="Xie Y."/>
            <person name="Holland P.W."/>
            <person name="Paps J."/>
            <person name="Zhu Y."/>
            <person name="Wu F."/>
            <person name="Chen Y."/>
            <person name="Wang J."/>
            <person name="Peng C."/>
            <person name="Meng J."/>
            <person name="Yang L."/>
            <person name="Liu J."/>
            <person name="Wen B."/>
            <person name="Zhang N."/>
            <person name="Huang Z."/>
            <person name="Zhu Q."/>
            <person name="Feng Y."/>
            <person name="Mount A."/>
            <person name="Hedgecock D."/>
            <person name="Xu Z."/>
            <person name="Liu Y."/>
            <person name="Domazet-Loso T."/>
            <person name="Du Y."/>
            <person name="Sun X."/>
            <person name="Zhang S."/>
            <person name="Liu B."/>
            <person name="Cheng P."/>
            <person name="Jiang X."/>
            <person name="Li J."/>
            <person name="Fan D."/>
            <person name="Wang W."/>
            <person name="Fu W."/>
            <person name="Wang T."/>
            <person name="Wang B."/>
            <person name="Zhang J."/>
            <person name="Peng Z."/>
            <person name="Li Y."/>
            <person name="Li N."/>
            <person name="Wang J."/>
            <person name="Chen M."/>
            <person name="He Y."/>
            <person name="Tan F."/>
            <person name="Song X."/>
            <person name="Zheng Q."/>
            <person name="Huang R."/>
            <person name="Yang H."/>
            <person name="Du X."/>
            <person name="Chen L."/>
            <person name="Yang M."/>
            <person name="Gaffney P.M."/>
            <person name="Wang S."/>
            <person name="Luo L."/>
            <person name="She Z."/>
            <person name="Ming Y."/>
            <person name="Huang W."/>
            <person name="Zhang S."/>
            <person name="Huang B."/>
            <person name="Zhang Y."/>
            <person name="Qu T."/>
            <person name="Ni P."/>
            <person name="Miao G."/>
            <person name="Wang J."/>
            <person name="Wang Q."/>
            <person name="Steinberg C.E."/>
            <person name="Wang H."/>
            <person name="Li N."/>
            <person name="Qian L."/>
            <person name="Zhang G."/>
            <person name="Li Y."/>
            <person name="Yang H."/>
            <person name="Liu X."/>
            <person name="Wang J."/>
            <person name="Yin Y."/>
            <person name="Wang J."/>
        </authorList>
    </citation>
    <scope>NUCLEOTIDE SEQUENCE [LARGE SCALE GENOMIC DNA]</scope>
    <source>
        <strain evidence="1">05x7-T-G4-1.051#20</strain>
    </source>
</reference>
<evidence type="ECO:0000313" key="1">
    <source>
        <dbReference type="EMBL" id="EKC37860.1"/>
    </source>
</evidence>
<dbReference type="AlphaFoldDB" id="K1R9I8"/>
<dbReference type="EMBL" id="JH818336">
    <property type="protein sequence ID" value="EKC37860.1"/>
    <property type="molecule type" value="Genomic_DNA"/>
</dbReference>
<dbReference type="HOGENOM" id="CLU_2415433_0_0_1"/>